<evidence type="ECO:0000256" key="1">
    <source>
        <dbReference type="ARBA" id="ARBA00004651"/>
    </source>
</evidence>
<evidence type="ECO:0000256" key="4">
    <source>
        <dbReference type="ARBA" id="ARBA00022989"/>
    </source>
</evidence>
<evidence type="ECO:0000313" key="9">
    <source>
        <dbReference type="EMBL" id="QHX42305.1"/>
    </source>
</evidence>
<dbReference type="GO" id="GO:0005886">
    <property type="term" value="C:plasma membrane"/>
    <property type="evidence" value="ECO:0007669"/>
    <property type="project" value="UniProtKB-SubCell"/>
</dbReference>
<dbReference type="GO" id="GO:0022857">
    <property type="term" value="F:transmembrane transporter activity"/>
    <property type="evidence" value="ECO:0007669"/>
    <property type="project" value="InterPro"/>
</dbReference>
<protein>
    <submittedName>
        <fullName evidence="9">Threonine/serine exporter family protein</fullName>
    </submittedName>
</protein>
<keyword evidence="3 7" id="KW-0812">Transmembrane</keyword>
<proteinExistence type="inferred from homology"/>
<dbReference type="PANTHER" id="PTHR34390:SF2">
    <property type="entry name" value="SUCCINATE TRANSPORTER SUBUNIT YJJP-RELATED"/>
    <property type="match status" value="1"/>
</dbReference>
<comment type="subcellular location">
    <subcellularLocation>
        <location evidence="1">Cell membrane</location>
        <topology evidence="1">Multi-pass membrane protein</topology>
    </subcellularLocation>
</comment>
<feature type="domain" description="Threonine/serine exporter-like N-terminal" evidence="8">
    <location>
        <begin position="25"/>
        <end position="261"/>
    </location>
</feature>
<evidence type="ECO:0000259" key="8">
    <source>
        <dbReference type="Pfam" id="PF06738"/>
    </source>
</evidence>
<evidence type="ECO:0000256" key="6">
    <source>
        <dbReference type="ARBA" id="ARBA00034125"/>
    </source>
</evidence>
<dbReference type="EMBL" id="CP048020">
    <property type="protein sequence ID" value="QHX42305.1"/>
    <property type="molecule type" value="Genomic_DNA"/>
</dbReference>
<feature type="transmembrane region" description="Helical" evidence="7">
    <location>
        <begin position="129"/>
        <end position="148"/>
    </location>
</feature>
<dbReference type="Pfam" id="PF06738">
    <property type="entry name" value="ThrE"/>
    <property type="match status" value="1"/>
</dbReference>
<comment type="similarity">
    <text evidence="6">Belongs to the ThrE exporter (TC 2.A.79) family.</text>
</comment>
<evidence type="ECO:0000313" key="10">
    <source>
        <dbReference type="Proteomes" id="UP000464374"/>
    </source>
</evidence>
<name>A0A6P1XYC6_9SPIR</name>
<dbReference type="KEGG" id="trz:GWP43_01260"/>
<keyword evidence="4 7" id="KW-1133">Transmembrane helix</keyword>
<evidence type="ECO:0000256" key="3">
    <source>
        <dbReference type="ARBA" id="ARBA00022692"/>
    </source>
</evidence>
<organism evidence="9 10">
    <name type="scientific">Treponema vincentii</name>
    <dbReference type="NCBI Taxonomy" id="69710"/>
    <lineage>
        <taxon>Bacteria</taxon>
        <taxon>Pseudomonadati</taxon>
        <taxon>Spirochaetota</taxon>
        <taxon>Spirochaetia</taxon>
        <taxon>Spirochaetales</taxon>
        <taxon>Treponemataceae</taxon>
        <taxon>Treponema</taxon>
    </lineage>
</organism>
<accession>A0A6P1XYC6</accession>
<feature type="transmembrane region" description="Helical" evidence="7">
    <location>
        <begin position="183"/>
        <end position="202"/>
    </location>
</feature>
<keyword evidence="2" id="KW-1003">Cell membrane</keyword>
<dbReference type="GO" id="GO:0015744">
    <property type="term" value="P:succinate transport"/>
    <property type="evidence" value="ECO:0007669"/>
    <property type="project" value="TreeGrafter"/>
</dbReference>
<dbReference type="PANTHER" id="PTHR34390">
    <property type="entry name" value="UPF0442 PROTEIN YJJB-RELATED"/>
    <property type="match status" value="1"/>
</dbReference>
<feature type="transmembrane region" description="Helical" evidence="7">
    <location>
        <begin position="242"/>
        <end position="265"/>
    </location>
</feature>
<sequence length="268" mass="29075">MDTQSDIVAREKDNALTRHALVMQIALYAGELLVRNGAEMYRAEETIVRISEAGGVYDVTPFVTPTILFIAKGDRENVLYTKDIKKRGNNIAKITLVSDFSRKFVEGKIDISDAMDCLRKIDEYKGYPYRFLLFATGIGCGIFAVLVGGKFGDFVAAFFASYIAVFISDKIMVRSRTVFTGNFIASMFVGVISIISFEIKLVDNLDNIIVGAALALVPGVAFTAGIRDFISGDLLSGIARIGEAILVAIAIAFGVGSILMLYSIFGGL</sequence>
<evidence type="ECO:0000256" key="7">
    <source>
        <dbReference type="SAM" id="Phobius"/>
    </source>
</evidence>
<keyword evidence="5 7" id="KW-0472">Membrane</keyword>
<dbReference type="InterPro" id="IPR010619">
    <property type="entry name" value="ThrE-like_N"/>
</dbReference>
<evidence type="ECO:0000256" key="2">
    <source>
        <dbReference type="ARBA" id="ARBA00022475"/>
    </source>
</evidence>
<evidence type="ECO:0000256" key="5">
    <source>
        <dbReference type="ARBA" id="ARBA00023136"/>
    </source>
</evidence>
<feature type="transmembrane region" description="Helical" evidence="7">
    <location>
        <begin position="154"/>
        <end position="171"/>
    </location>
</feature>
<dbReference type="RefSeq" id="WP_162662114.1">
    <property type="nucleotide sequence ID" value="NZ_CP048020.1"/>
</dbReference>
<reference evidence="9 10" key="1">
    <citation type="submission" date="2020-01" db="EMBL/GenBank/DDBJ databases">
        <title>Complete genome sequence of a human oral phylogroup 1 Treponema sp. strain ATCC 700766, originally isolated from periodontitis dental plaque.</title>
        <authorList>
            <person name="Chan Y."/>
            <person name="Huo Y.-B."/>
            <person name="Yu X.-L."/>
            <person name="Zeng H."/>
            <person name="Leung W.-K."/>
            <person name="Watt R.M."/>
        </authorList>
    </citation>
    <scope>NUCLEOTIDE SEQUENCE [LARGE SCALE GENOMIC DNA]</scope>
    <source>
        <strain evidence="9 10">OMZ 804</strain>
    </source>
</reference>
<gene>
    <name evidence="9" type="ORF">GWP43_01260</name>
</gene>
<feature type="transmembrane region" description="Helical" evidence="7">
    <location>
        <begin position="208"/>
        <end position="230"/>
    </location>
</feature>
<dbReference type="InterPro" id="IPR050539">
    <property type="entry name" value="ThrE_Dicarb/AminoAcid_Exp"/>
</dbReference>
<dbReference type="Proteomes" id="UP000464374">
    <property type="component" value="Chromosome"/>
</dbReference>
<dbReference type="AlphaFoldDB" id="A0A6P1XYC6"/>